<keyword evidence="8" id="KW-0812">Transmembrane</keyword>
<evidence type="ECO:0000256" key="8">
    <source>
        <dbReference type="SAM" id="Phobius"/>
    </source>
</evidence>
<comment type="subcellular location">
    <subcellularLocation>
        <location evidence="2">Cell membrane</location>
    </subcellularLocation>
</comment>
<evidence type="ECO:0000256" key="4">
    <source>
        <dbReference type="ARBA" id="ARBA00022553"/>
    </source>
</evidence>
<keyword evidence="8" id="KW-1133">Transmembrane helix</keyword>
<accession>A0A9X1N9F7</accession>
<dbReference type="EC" id="2.7.13.3" evidence="3"/>
<keyword evidence="5" id="KW-0808">Transferase</keyword>
<dbReference type="EMBL" id="JAJOMB010000003">
    <property type="protein sequence ID" value="MCD5310997.1"/>
    <property type="molecule type" value="Genomic_DNA"/>
</dbReference>
<dbReference type="Proteomes" id="UP001138997">
    <property type="component" value="Unassembled WGS sequence"/>
</dbReference>
<comment type="caution">
    <text evidence="10">The sequence shown here is derived from an EMBL/GenBank/DDBJ whole genome shotgun (WGS) entry which is preliminary data.</text>
</comment>
<dbReference type="SUPFAM" id="SSF47384">
    <property type="entry name" value="Homodimeric domain of signal transducing histidine kinase"/>
    <property type="match status" value="1"/>
</dbReference>
<keyword evidence="8" id="KW-0472">Membrane</keyword>
<dbReference type="PRINTS" id="PR00344">
    <property type="entry name" value="BCTRLSENSOR"/>
</dbReference>
<dbReference type="SMART" id="SM00388">
    <property type="entry name" value="HisKA"/>
    <property type="match status" value="1"/>
</dbReference>
<dbReference type="InterPro" id="IPR003594">
    <property type="entry name" value="HATPase_dom"/>
</dbReference>
<dbReference type="GO" id="GO:0000155">
    <property type="term" value="F:phosphorelay sensor kinase activity"/>
    <property type="evidence" value="ECO:0007669"/>
    <property type="project" value="InterPro"/>
</dbReference>
<dbReference type="SMART" id="SM00387">
    <property type="entry name" value="HATPase_c"/>
    <property type="match status" value="1"/>
</dbReference>
<keyword evidence="4" id="KW-0597">Phosphoprotein</keyword>
<dbReference type="FunFam" id="3.30.565.10:FF:000006">
    <property type="entry name" value="Sensor histidine kinase WalK"/>
    <property type="match status" value="1"/>
</dbReference>
<dbReference type="InterPro" id="IPR050736">
    <property type="entry name" value="Sensor_HK_Regulatory"/>
</dbReference>
<dbReference type="InterPro" id="IPR036097">
    <property type="entry name" value="HisK_dim/P_sf"/>
</dbReference>
<keyword evidence="6 10" id="KW-0418">Kinase</keyword>
<dbReference type="InterPro" id="IPR004358">
    <property type="entry name" value="Sig_transdc_His_kin-like_C"/>
</dbReference>
<dbReference type="SUPFAM" id="SSF55874">
    <property type="entry name" value="ATPase domain of HSP90 chaperone/DNA topoisomerase II/histidine kinase"/>
    <property type="match status" value="1"/>
</dbReference>
<feature type="transmembrane region" description="Helical" evidence="8">
    <location>
        <begin position="306"/>
        <end position="326"/>
    </location>
</feature>
<evidence type="ECO:0000313" key="11">
    <source>
        <dbReference type="Proteomes" id="UP001138997"/>
    </source>
</evidence>
<dbReference type="PANTHER" id="PTHR43711">
    <property type="entry name" value="TWO-COMPONENT HISTIDINE KINASE"/>
    <property type="match status" value="1"/>
</dbReference>
<dbReference type="InterPro" id="IPR003661">
    <property type="entry name" value="HisK_dim/P_dom"/>
</dbReference>
<evidence type="ECO:0000313" key="10">
    <source>
        <dbReference type="EMBL" id="MCD5310997.1"/>
    </source>
</evidence>
<dbReference type="InterPro" id="IPR036890">
    <property type="entry name" value="HATPase_C_sf"/>
</dbReference>
<dbReference type="Gene3D" id="1.10.287.130">
    <property type="match status" value="1"/>
</dbReference>
<dbReference type="AlphaFoldDB" id="A0A9X1N9F7"/>
<evidence type="ECO:0000256" key="2">
    <source>
        <dbReference type="ARBA" id="ARBA00004236"/>
    </source>
</evidence>
<evidence type="ECO:0000259" key="9">
    <source>
        <dbReference type="PROSITE" id="PS50109"/>
    </source>
</evidence>
<name>A0A9X1N9F7_9ACTN</name>
<feature type="domain" description="Histidine kinase" evidence="9">
    <location>
        <begin position="382"/>
        <end position="592"/>
    </location>
</feature>
<evidence type="ECO:0000256" key="6">
    <source>
        <dbReference type="ARBA" id="ARBA00022777"/>
    </source>
</evidence>
<dbReference type="GO" id="GO:0005886">
    <property type="term" value="C:plasma membrane"/>
    <property type="evidence" value="ECO:0007669"/>
    <property type="project" value="UniProtKB-SubCell"/>
</dbReference>
<keyword evidence="7" id="KW-0902">Two-component regulatory system</keyword>
<dbReference type="CDD" id="cd00082">
    <property type="entry name" value="HisKA"/>
    <property type="match status" value="1"/>
</dbReference>
<dbReference type="Gene3D" id="3.30.565.10">
    <property type="entry name" value="Histidine kinase-like ATPase, C-terminal domain"/>
    <property type="match status" value="1"/>
</dbReference>
<dbReference type="PANTHER" id="PTHR43711:SF1">
    <property type="entry name" value="HISTIDINE KINASE 1"/>
    <property type="match status" value="1"/>
</dbReference>
<keyword evidence="11" id="KW-1185">Reference proteome</keyword>
<dbReference type="PROSITE" id="PS50109">
    <property type="entry name" value="HIS_KIN"/>
    <property type="match status" value="1"/>
</dbReference>
<dbReference type="Pfam" id="PF00512">
    <property type="entry name" value="HisKA"/>
    <property type="match status" value="1"/>
</dbReference>
<dbReference type="CDD" id="cd00075">
    <property type="entry name" value="HATPase"/>
    <property type="match status" value="1"/>
</dbReference>
<protein>
    <recommendedName>
        <fullName evidence="3">histidine kinase</fullName>
        <ecNumber evidence="3">2.7.13.3</ecNumber>
    </recommendedName>
</protein>
<proteinExistence type="predicted"/>
<evidence type="ECO:0000256" key="7">
    <source>
        <dbReference type="ARBA" id="ARBA00023012"/>
    </source>
</evidence>
<organism evidence="10 11">
    <name type="scientific">Kineosporia babensis</name>
    <dbReference type="NCBI Taxonomy" id="499548"/>
    <lineage>
        <taxon>Bacteria</taxon>
        <taxon>Bacillati</taxon>
        <taxon>Actinomycetota</taxon>
        <taxon>Actinomycetes</taxon>
        <taxon>Kineosporiales</taxon>
        <taxon>Kineosporiaceae</taxon>
        <taxon>Kineosporia</taxon>
    </lineage>
</organism>
<reference evidence="10" key="1">
    <citation type="submission" date="2021-11" db="EMBL/GenBank/DDBJ databases">
        <title>Streptomyces corallinus and Kineosporia corallina sp. nov., two new coral-derived marine actinobacteria.</title>
        <authorList>
            <person name="Buangrab K."/>
            <person name="Sutthacheep M."/>
            <person name="Yeemin T."/>
            <person name="Harunari E."/>
            <person name="Igarashi Y."/>
            <person name="Sripreechasak P."/>
            <person name="Kanchanasin P."/>
            <person name="Tanasupawat S."/>
            <person name="Phongsopitanun W."/>
        </authorList>
    </citation>
    <scope>NUCLEOTIDE SEQUENCE</scope>
    <source>
        <strain evidence="10">JCM 31032</strain>
    </source>
</reference>
<dbReference type="RefSeq" id="WP_231440173.1">
    <property type="nucleotide sequence ID" value="NZ_JAJOMB010000003.1"/>
</dbReference>
<evidence type="ECO:0000256" key="3">
    <source>
        <dbReference type="ARBA" id="ARBA00012438"/>
    </source>
</evidence>
<gene>
    <name evidence="10" type="ORF">LR394_08820</name>
</gene>
<dbReference type="InterPro" id="IPR005467">
    <property type="entry name" value="His_kinase_dom"/>
</dbReference>
<evidence type="ECO:0000256" key="1">
    <source>
        <dbReference type="ARBA" id="ARBA00000085"/>
    </source>
</evidence>
<comment type="catalytic activity">
    <reaction evidence="1">
        <text>ATP + protein L-histidine = ADP + protein N-phospho-L-histidine.</text>
        <dbReference type="EC" id="2.7.13.3"/>
    </reaction>
</comment>
<dbReference type="Pfam" id="PF02518">
    <property type="entry name" value="HATPase_c"/>
    <property type="match status" value="1"/>
</dbReference>
<evidence type="ECO:0000256" key="5">
    <source>
        <dbReference type="ARBA" id="ARBA00022679"/>
    </source>
</evidence>
<sequence>MRHNVPLRHSLLIRLLITSLLVALTSIAASAWLASQTVTRAIAQEEVRAQAQDVQIYEKLTDYAITNTDWDGVRSTVVKLAEETGRRIVLSTPRGEVIVDSSGPTRQQPLAAPYGTSAYTSLIDPLHLPRTDSLASGIDRRVLGPYELQRHEQLIFRQTVDAAVRCMGGPEFALPVTYLANGRPTVNLHPFVGPGIESARSEQVLRCYRDLGPTERERLALKELNRLMTGCLAEQNITAREIGDDFRLVRSTLLTPMVQNCLDSSRAEQLAGYVAPAALLLTKDPDLPDVPSTAGFDLSRDNTVRIAWVTGLVLLLTVLITVAVGIRLVRPLRTLAAEVRSPGEPLSPITRNDEIGHLTNVFRDLSQRRHEAETQRKAMVSDIAHELRTPLNNIRGWLEAAEDGVADLDRALVSSLLEEALLLQRVVADLQDLAEADAGQLRLNRQTVSVAALLEQVAAMQHSDTVRLQTEVDERLQAWLDPVRMRQAIGNLVSNAIRHSPPGSTVTLRARSTAEGLLIEVVDHGTGIAAQDLPHVFERFWRAEKSRNRQSGGSGLGLAIVRQLVQAHGGNVSVTSTPGRQTVFRVELTRVA</sequence>